<evidence type="ECO:0000313" key="3">
    <source>
        <dbReference type="Proteomes" id="UP000487268"/>
    </source>
</evidence>
<evidence type="ECO:0000313" key="2">
    <source>
        <dbReference type="EMBL" id="MQY07251.1"/>
    </source>
</evidence>
<dbReference type="Proteomes" id="UP000487268">
    <property type="component" value="Unassembled WGS sequence"/>
</dbReference>
<feature type="transmembrane region" description="Helical" evidence="1">
    <location>
        <begin position="118"/>
        <end position="142"/>
    </location>
</feature>
<keyword evidence="1" id="KW-1133">Transmembrane helix</keyword>
<feature type="transmembrane region" description="Helical" evidence="1">
    <location>
        <begin position="61"/>
        <end position="80"/>
    </location>
</feature>
<feature type="transmembrane region" description="Helical" evidence="1">
    <location>
        <begin position="36"/>
        <end position="55"/>
    </location>
</feature>
<dbReference type="AlphaFoldDB" id="A0A7K0C1B3"/>
<comment type="caution">
    <text evidence="2">The sequence shown here is derived from an EMBL/GenBank/DDBJ whole genome shotgun (WGS) entry which is preliminary data.</text>
</comment>
<keyword evidence="1" id="KW-0472">Membrane</keyword>
<protein>
    <submittedName>
        <fullName evidence="2">Uncharacterized protein</fullName>
    </submittedName>
</protein>
<keyword evidence="1" id="KW-0812">Transmembrane</keyword>
<keyword evidence="3" id="KW-1185">Reference proteome</keyword>
<evidence type="ECO:0000256" key="1">
    <source>
        <dbReference type="SAM" id="Phobius"/>
    </source>
</evidence>
<sequence>MSDLTDLNYPPTDTPADHVRDVRSEIARVENRCRQIIACTVALVFVLTGLIGLPTGWPGRLMAVLALMLMAAVALLRLAALQLRPAPTFTARPRSAAATNRADAKASPWNLLHRKQRLCALADTVLVIGLASLLGAFLGSLLP</sequence>
<accession>A0A7K0C1B3</accession>
<organism evidence="2 3">
    <name type="scientific">Actinomadura macrotermitis</name>
    <dbReference type="NCBI Taxonomy" id="2585200"/>
    <lineage>
        <taxon>Bacteria</taxon>
        <taxon>Bacillati</taxon>
        <taxon>Actinomycetota</taxon>
        <taxon>Actinomycetes</taxon>
        <taxon>Streptosporangiales</taxon>
        <taxon>Thermomonosporaceae</taxon>
        <taxon>Actinomadura</taxon>
    </lineage>
</organism>
<name>A0A7K0C1B3_9ACTN</name>
<dbReference type="EMBL" id="WEGH01000003">
    <property type="protein sequence ID" value="MQY07251.1"/>
    <property type="molecule type" value="Genomic_DNA"/>
</dbReference>
<reference evidence="2 3" key="1">
    <citation type="submission" date="2019-10" db="EMBL/GenBank/DDBJ databases">
        <title>Actinomadura rubteroloni sp. nov. and Actinomadura macrotermitis sp. nov., isolated from the gut of fungus growing-termite Macrotermes natalensis.</title>
        <authorList>
            <person name="Benndorf R."/>
            <person name="Martin K."/>
            <person name="Kuefner M."/>
            <person name="De Beer W."/>
            <person name="Kaster A.-K."/>
            <person name="Vollmers J."/>
            <person name="Poulsen M."/>
            <person name="Beemelmanns C."/>
        </authorList>
    </citation>
    <scope>NUCLEOTIDE SEQUENCE [LARGE SCALE GENOMIC DNA]</scope>
    <source>
        <strain evidence="2 3">RB68</strain>
    </source>
</reference>
<proteinExistence type="predicted"/>
<dbReference type="RefSeq" id="WP_153536946.1">
    <property type="nucleotide sequence ID" value="NZ_WEGH01000003.1"/>
</dbReference>
<gene>
    <name evidence="2" type="ORF">ACRB68_53510</name>
</gene>